<protein>
    <submittedName>
        <fullName evidence="1">Uncharacterized protein</fullName>
    </submittedName>
</protein>
<evidence type="ECO:0000313" key="1">
    <source>
        <dbReference type="EnsemblPlants" id="TuG1812G0100003673.01.T01.cds267354"/>
    </source>
</evidence>
<dbReference type="AlphaFoldDB" id="A0A8R7P4T8"/>
<evidence type="ECO:0000313" key="2">
    <source>
        <dbReference type="Proteomes" id="UP000015106"/>
    </source>
</evidence>
<dbReference type="Proteomes" id="UP000015106">
    <property type="component" value="Chromosome 1"/>
</dbReference>
<accession>A0A8R7P4T8</accession>
<reference evidence="2" key="1">
    <citation type="journal article" date="2013" name="Nature">
        <title>Draft genome of the wheat A-genome progenitor Triticum urartu.</title>
        <authorList>
            <person name="Ling H.Q."/>
            <person name="Zhao S."/>
            <person name="Liu D."/>
            <person name="Wang J."/>
            <person name="Sun H."/>
            <person name="Zhang C."/>
            <person name="Fan H."/>
            <person name="Li D."/>
            <person name="Dong L."/>
            <person name="Tao Y."/>
            <person name="Gao C."/>
            <person name="Wu H."/>
            <person name="Li Y."/>
            <person name="Cui Y."/>
            <person name="Guo X."/>
            <person name="Zheng S."/>
            <person name="Wang B."/>
            <person name="Yu K."/>
            <person name="Liang Q."/>
            <person name="Yang W."/>
            <person name="Lou X."/>
            <person name="Chen J."/>
            <person name="Feng M."/>
            <person name="Jian J."/>
            <person name="Zhang X."/>
            <person name="Luo G."/>
            <person name="Jiang Y."/>
            <person name="Liu J."/>
            <person name="Wang Z."/>
            <person name="Sha Y."/>
            <person name="Zhang B."/>
            <person name="Wu H."/>
            <person name="Tang D."/>
            <person name="Shen Q."/>
            <person name="Xue P."/>
            <person name="Zou S."/>
            <person name="Wang X."/>
            <person name="Liu X."/>
            <person name="Wang F."/>
            <person name="Yang Y."/>
            <person name="An X."/>
            <person name="Dong Z."/>
            <person name="Zhang K."/>
            <person name="Zhang X."/>
            <person name="Luo M.C."/>
            <person name="Dvorak J."/>
            <person name="Tong Y."/>
            <person name="Wang J."/>
            <person name="Yang H."/>
            <person name="Li Z."/>
            <person name="Wang D."/>
            <person name="Zhang A."/>
            <person name="Wang J."/>
        </authorList>
    </citation>
    <scope>NUCLEOTIDE SEQUENCE</scope>
    <source>
        <strain evidence="2">cv. G1812</strain>
    </source>
</reference>
<proteinExistence type="predicted"/>
<dbReference type="Gramene" id="TuG1812G0100003673.01.T01">
    <property type="protein sequence ID" value="TuG1812G0100003673.01.T01.cds267354"/>
    <property type="gene ID" value="TuG1812G0100003673.01"/>
</dbReference>
<organism evidence="1 2">
    <name type="scientific">Triticum urartu</name>
    <name type="common">Red wild einkorn</name>
    <name type="synonym">Crithodium urartu</name>
    <dbReference type="NCBI Taxonomy" id="4572"/>
    <lineage>
        <taxon>Eukaryota</taxon>
        <taxon>Viridiplantae</taxon>
        <taxon>Streptophyta</taxon>
        <taxon>Embryophyta</taxon>
        <taxon>Tracheophyta</taxon>
        <taxon>Spermatophyta</taxon>
        <taxon>Magnoliopsida</taxon>
        <taxon>Liliopsida</taxon>
        <taxon>Poales</taxon>
        <taxon>Poaceae</taxon>
        <taxon>BOP clade</taxon>
        <taxon>Pooideae</taxon>
        <taxon>Triticodae</taxon>
        <taxon>Triticeae</taxon>
        <taxon>Triticinae</taxon>
        <taxon>Triticum</taxon>
    </lineage>
</organism>
<keyword evidence="2" id="KW-1185">Reference proteome</keyword>
<sequence>MQRTRAAPAERKNTARATRRAFCIYSILDKNEHMKFNTNKLMNKSSCPQIQNHAYKFIQPSSNAN</sequence>
<reference evidence="1" key="2">
    <citation type="submission" date="2018-03" db="EMBL/GenBank/DDBJ databases">
        <title>The Triticum urartu genome reveals the dynamic nature of wheat genome evolution.</title>
        <authorList>
            <person name="Ling H."/>
            <person name="Ma B."/>
            <person name="Shi X."/>
            <person name="Liu H."/>
            <person name="Dong L."/>
            <person name="Sun H."/>
            <person name="Cao Y."/>
            <person name="Gao Q."/>
            <person name="Zheng S."/>
            <person name="Li Y."/>
            <person name="Yu Y."/>
            <person name="Du H."/>
            <person name="Qi M."/>
            <person name="Li Y."/>
            <person name="Yu H."/>
            <person name="Cui Y."/>
            <person name="Wang N."/>
            <person name="Chen C."/>
            <person name="Wu H."/>
            <person name="Zhao Y."/>
            <person name="Zhang J."/>
            <person name="Li Y."/>
            <person name="Zhou W."/>
            <person name="Zhang B."/>
            <person name="Hu W."/>
            <person name="Eijk M."/>
            <person name="Tang J."/>
            <person name="Witsenboer H."/>
            <person name="Zhao S."/>
            <person name="Li Z."/>
            <person name="Zhang A."/>
            <person name="Wang D."/>
            <person name="Liang C."/>
        </authorList>
    </citation>
    <scope>NUCLEOTIDE SEQUENCE [LARGE SCALE GENOMIC DNA]</scope>
    <source>
        <strain evidence="1">cv. G1812</strain>
    </source>
</reference>
<name>A0A8R7P4T8_TRIUA</name>
<dbReference type="EnsemblPlants" id="TuG1812G0100003673.01.T01">
    <property type="protein sequence ID" value="TuG1812G0100003673.01.T01.cds267354"/>
    <property type="gene ID" value="TuG1812G0100003673.01"/>
</dbReference>
<reference evidence="1" key="3">
    <citation type="submission" date="2022-06" db="UniProtKB">
        <authorList>
            <consortium name="EnsemblPlants"/>
        </authorList>
    </citation>
    <scope>IDENTIFICATION</scope>
</reference>